<proteinExistence type="predicted"/>
<dbReference type="RefSeq" id="WP_334314597.1">
    <property type="nucleotide sequence ID" value="NZ_CP065938.1"/>
</dbReference>
<dbReference type="InterPro" id="IPR036868">
    <property type="entry name" value="TusA-like_sf"/>
</dbReference>
<dbReference type="EMBL" id="CP065938">
    <property type="protein sequence ID" value="UWX05038.1"/>
    <property type="molecule type" value="Genomic_DNA"/>
</dbReference>
<sequence length="226" mass="25206">MQKLDCKGLACPEPVLRTRELIEKQNPSEFAVIVDNQPAVENITRYANNNGYVVSKVDKKGDSLFELFLEQVDSTMPDPVPGFEKTHFLKDTEIFNKNPMFLKNGESYADYLSYDNKNKTVVLLATDRLGHGDDELGAKLMENFLATLSEMHIWQIIMVNGGVRLAAQEGKNLESLKNLAAQGVKINVCGTCLSHFGLVEQKKIGETTNMLDIVTTLDLADKVIRP</sequence>
<dbReference type="InterPro" id="IPR001455">
    <property type="entry name" value="TusA-like"/>
</dbReference>
<gene>
    <name evidence="2" type="primary">yedF</name>
    <name evidence="2" type="ORF">JBF11_06015</name>
</gene>
<accession>A0ABY5XZ52</accession>
<dbReference type="InterPro" id="IPR019870">
    <property type="entry name" value="Se_metab_YedF"/>
</dbReference>
<evidence type="ECO:0000313" key="3">
    <source>
        <dbReference type="Proteomes" id="UP001058120"/>
    </source>
</evidence>
<dbReference type="Proteomes" id="UP001058120">
    <property type="component" value="Chromosome"/>
</dbReference>
<feature type="domain" description="UPF0033" evidence="1">
    <location>
        <begin position="3"/>
        <end position="68"/>
    </location>
</feature>
<dbReference type="SUPFAM" id="SSF75169">
    <property type="entry name" value="DsrEFH-like"/>
    <property type="match status" value="1"/>
</dbReference>
<organism evidence="2 3">
    <name type="scientific">Taurinivorans muris</name>
    <dbReference type="NCBI Taxonomy" id="2787751"/>
    <lineage>
        <taxon>Bacteria</taxon>
        <taxon>Pseudomonadati</taxon>
        <taxon>Thermodesulfobacteriota</taxon>
        <taxon>Desulfovibrionia</taxon>
        <taxon>Desulfovibrionales</taxon>
        <taxon>Desulfovibrionaceae</taxon>
        <taxon>Taurinivorans</taxon>
    </lineage>
</organism>
<reference evidence="2" key="1">
    <citation type="submission" date="2020-12" db="EMBL/GenBank/DDBJ databases">
        <title>Taurinivorans muris gen. nov., sp. nov., fundamental and realized metabolic niche of a ubiquitous sulfidogenic bacterium in the murine intestine.</title>
        <authorList>
            <person name="Ye H."/>
            <person name="Hanson B.T."/>
            <person name="Loy A."/>
        </authorList>
    </citation>
    <scope>NUCLEOTIDE SEQUENCE</scope>
    <source>
        <strain evidence="2">LT0009</strain>
    </source>
</reference>
<dbReference type="InterPro" id="IPR027396">
    <property type="entry name" value="DsrEFH-like"/>
</dbReference>
<protein>
    <submittedName>
        <fullName evidence="2">Sulfurtransferase-like selenium metabolism protein YedF</fullName>
    </submittedName>
</protein>
<dbReference type="NCBIfam" id="TIGR03527">
    <property type="entry name" value="selenium_YedF"/>
    <property type="match status" value="1"/>
</dbReference>
<dbReference type="CDD" id="cd03421">
    <property type="entry name" value="SirA_like_N"/>
    <property type="match status" value="1"/>
</dbReference>
<evidence type="ECO:0000259" key="1">
    <source>
        <dbReference type="Pfam" id="PF01206"/>
    </source>
</evidence>
<dbReference type="SUPFAM" id="SSF64307">
    <property type="entry name" value="SirA-like"/>
    <property type="match status" value="1"/>
</dbReference>
<name>A0ABY5XZ52_9BACT</name>
<dbReference type="Gene3D" id="3.40.1260.10">
    <property type="entry name" value="DsrEFH-like"/>
    <property type="match status" value="1"/>
</dbReference>
<dbReference type="Pfam" id="PF02635">
    <property type="entry name" value="DsrE"/>
    <property type="match status" value="1"/>
</dbReference>
<dbReference type="Pfam" id="PF01206">
    <property type="entry name" value="TusA"/>
    <property type="match status" value="1"/>
</dbReference>
<dbReference type="Gene3D" id="3.30.110.40">
    <property type="entry name" value="TusA-like domain"/>
    <property type="match status" value="1"/>
</dbReference>
<dbReference type="InterPro" id="IPR003787">
    <property type="entry name" value="Sulphur_relay_DsrE/F-like"/>
</dbReference>
<keyword evidence="3" id="KW-1185">Reference proteome</keyword>
<evidence type="ECO:0000313" key="2">
    <source>
        <dbReference type="EMBL" id="UWX05038.1"/>
    </source>
</evidence>